<dbReference type="Pfam" id="PF02423">
    <property type="entry name" value="OCD_Mu_crystall"/>
    <property type="match status" value="1"/>
</dbReference>
<evidence type="ECO:0000313" key="2">
    <source>
        <dbReference type="EMBL" id="CEP23707.1"/>
    </source>
</evidence>
<dbReference type="InterPro" id="IPR036291">
    <property type="entry name" value="NAD(P)-bd_dom_sf"/>
</dbReference>
<organism evidence="2 3">
    <name type="scientific">Cyberlindnera jadinii (strain ATCC 18201 / CBS 1600 / BCRC 20928 / JCM 3617 / NBRC 0987 / NRRL Y-1542)</name>
    <name type="common">Torula yeast</name>
    <name type="synonym">Candida utilis</name>
    <dbReference type="NCBI Taxonomy" id="983966"/>
    <lineage>
        <taxon>Eukaryota</taxon>
        <taxon>Fungi</taxon>
        <taxon>Dikarya</taxon>
        <taxon>Ascomycota</taxon>
        <taxon>Saccharomycotina</taxon>
        <taxon>Saccharomycetes</taxon>
        <taxon>Phaffomycetales</taxon>
        <taxon>Phaffomycetaceae</taxon>
        <taxon>Cyberlindnera</taxon>
    </lineage>
</organism>
<evidence type="ECO:0000256" key="1">
    <source>
        <dbReference type="ARBA" id="ARBA00008903"/>
    </source>
</evidence>
<proteinExistence type="inferred from homology"/>
<gene>
    <name evidence="2" type="ORF">BN1211_4353</name>
</gene>
<dbReference type="PANTHER" id="PTHR13812">
    <property type="entry name" value="KETIMINE REDUCTASE MU-CRYSTALLIN"/>
    <property type="match status" value="1"/>
</dbReference>
<reference evidence="3" key="1">
    <citation type="journal article" date="2015" name="J. Biotechnol.">
        <title>The structure of the Cyberlindnera jadinii genome and its relation to Candida utilis analyzed by the occurrence of single nucleotide polymorphisms.</title>
        <authorList>
            <person name="Rupp O."/>
            <person name="Brinkrolf K."/>
            <person name="Buerth C."/>
            <person name="Kunigo M."/>
            <person name="Schneider J."/>
            <person name="Jaenicke S."/>
            <person name="Goesmann A."/>
            <person name="Puehler A."/>
            <person name="Jaeger K.-E."/>
            <person name="Ernst J.F."/>
        </authorList>
    </citation>
    <scope>NUCLEOTIDE SEQUENCE [LARGE SCALE GENOMIC DNA]</scope>
    <source>
        <strain evidence="3">ATCC 18201 / CBS 1600 / BCRC 20928 / JCM 3617 / NBRC 0987 / NRRL Y-1542</strain>
    </source>
</reference>
<dbReference type="Proteomes" id="UP000038830">
    <property type="component" value="Unassembled WGS sequence"/>
</dbReference>
<dbReference type="AlphaFoldDB" id="A0A0H5C736"/>
<dbReference type="InterPro" id="IPR023401">
    <property type="entry name" value="ODC_N"/>
</dbReference>
<name>A0A0H5C736_CYBJN</name>
<sequence>MRVISDAQINKLLLPLKARGVEDFQRVLYTALAKYHGDHTLIPERIVVIRPELDAGHFFMPALFDRVGIKTLGGSKNGYEGAVMIMDENTGIVKGVLNARAITGFRTALCSTIPLMKFIDRDARGQVITVFGNGLQAYWHVKLTLELFPSYFKKVQIAVRSVNDKSRELLDRLQNEYPQVEFTLEDEKEVDLSTSNVIYGCVPSTEPRILFDKLGLDNHKVFISIIGSYKPHMFEVDDKIVQTAMSNGKIIVDSSEHTLHEAGELIKNNVTPQNCVEIGELENLTPADINGGSNLTLSKIVGLAIMDISVGNEILERAEKLDIGTVVEF</sequence>
<dbReference type="Gene3D" id="3.40.50.720">
    <property type="entry name" value="NAD(P)-binding Rossmann-like Domain"/>
    <property type="match status" value="1"/>
</dbReference>
<accession>A0A0H5C736</accession>
<evidence type="ECO:0000313" key="3">
    <source>
        <dbReference type="Proteomes" id="UP000038830"/>
    </source>
</evidence>
<evidence type="ECO:0008006" key="4">
    <source>
        <dbReference type="Google" id="ProtNLM"/>
    </source>
</evidence>
<dbReference type="EMBL" id="CDQK01000005">
    <property type="protein sequence ID" value="CEP23707.1"/>
    <property type="molecule type" value="Genomic_DNA"/>
</dbReference>
<comment type="similarity">
    <text evidence="1">Belongs to the ornithine cyclodeaminase/mu-crystallin family.</text>
</comment>
<dbReference type="PANTHER" id="PTHR13812:SF19">
    <property type="entry name" value="KETIMINE REDUCTASE MU-CRYSTALLIN"/>
    <property type="match status" value="1"/>
</dbReference>
<dbReference type="SUPFAM" id="SSF51735">
    <property type="entry name" value="NAD(P)-binding Rossmann-fold domains"/>
    <property type="match status" value="1"/>
</dbReference>
<dbReference type="InterPro" id="IPR003462">
    <property type="entry name" value="ODC_Mu_crystall"/>
</dbReference>
<protein>
    <recommendedName>
        <fullName evidence="4">NAD(P)-binding protein</fullName>
    </recommendedName>
</protein>
<dbReference type="GO" id="GO:0005737">
    <property type="term" value="C:cytoplasm"/>
    <property type="evidence" value="ECO:0007669"/>
    <property type="project" value="TreeGrafter"/>
</dbReference>
<dbReference type="Gene3D" id="3.30.1780.10">
    <property type="entry name" value="ornithine cyclodeaminase, domain 1"/>
    <property type="match status" value="1"/>
</dbReference>